<comment type="caution">
    <text evidence="1">The sequence shown here is derived from an EMBL/GenBank/DDBJ whole genome shotgun (WGS) entry which is preliminary data.</text>
</comment>
<dbReference type="EMBL" id="JAMQPV010000002">
    <property type="protein sequence ID" value="MCW7463329.1"/>
    <property type="molecule type" value="Genomic_DNA"/>
</dbReference>
<sequence length="125" mass="14091">MGHSEFKSQTVLGDVVNVASRLEALNKKVNLENSNGTTDEGDLVPLHQILESIIDKLNNPKSLKKEILKLANQYQKLSIPREIFSKLVSVYLNTLEESSSDLWNHEISLVSKEVWTDTTIQLIES</sequence>
<keyword evidence="2" id="KW-1185">Reference proteome</keyword>
<dbReference type="InterPro" id="IPR012292">
    <property type="entry name" value="Globin/Proto"/>
</dbReference>
<dbReference type="InterPro" id="IPR009050">
    <property type="entry name" value="Globin-like_sf"/>
</dbReference>
<evidence type="ECO:0000313" key="1">
    <source>
        <dbReference type="EMBL" id="MCW7463329.1"/>
    </source>
</evidence>
<evidence type="ECO:0008006" key="3">
    <source>
        <dbReference type="Google" id="ProtNLM"/>
    </source>
</evidence>
<dbReference type="SUPFAM" id="SSF46458">
    <property type="entry name" value="Globin-like"/>
    <property type="match status" value="1"/>
</dbReference>
<dbReference type="CDD" id="cd01040">
    <property type="entry name" value="Mb-like"/>
    <property type="match status" value="1"/>
</dbReference>
<gene>
    <name evidence="1" type="ORF">ND812_14625</name>
</gene>
<name>A0ABT3M024_9LEPT</name>
<dbReference type="Proteomes" id="UP001209737">
    <property type="component" value="Unassembled WGS sequence"/>
</dbReference>
<reference evidence="1 2" key="1">
    <citation type="submission" date="2022-06" db="EMBL/GenBank/DDBJ databases">
        <title>Leptospira isolates from biofilms formed at urban environments.</title>
        <authorList>
            <person name="Ribeiro P.S."/>
            <person name="Sousa T."/>
            <person name="Carvalho N."/>
            <person name="Aburjaile F."/>
            <person name="Neves F."/>
            <person name="Oliveira D."/>
            <person name="Blanco L."/>
            <person name="Lima J."/>
            <person name="Costa F."/>
            <person name="Brenig B."/>
            <person name="Soares S."/>
            <person name="Ramos R."/>
            <person name="Goes-Neto A."/>
            <person name="Matiuzzi M."/>
            <person name="Azevedo V."/>
            <person name="Ristow P."/>
        </authorList>
    </citation>
    <scope>NUCLEOTIDE SEQUENCE [LARGE SCALE GENOMIC DNA]</scope>
    <source>
        <strain evidence="1 2">VSF25</strain>
    </source>
</reference>
<proteinExistence type="predicted"/>
<organism evidence="1 2">
    <name type="scientific">Leptospira limi</name>
    <dbReference type="NCBI Taxonomy" id="2950023"/>
    <lineage>
        <taxon>Bacteria</taxon>
        <taxon>Pseudomonadati</taxon>
        <taxon>Spirochaetota</taxon>
        <taxon>Spirochaetia</taxon>
        <taxon>Leptospirales</taxon>
        <taxon>Leptospiraceae</taxon>
        <taxon>Leptospira</taxon>
    </lineage>
</organism>
<evidence type="ECO:0000313" key="2">
    <source>
        <dbReference type="Proteomes" id="UP001209737"/>
    </source>
</evidence>
<dbReference type="Gene3D" id="1.10.490.10">
    <property type="entry name" value="Globins"/>
    <property type="match status" value="1"/>
</dbReference>
<protein>
    <recommendedName>
        <fullName evidence="3">Guanylate cyclase domain-containing protein</fullName>
    </recommendedName>
</protein>
<dbReference type="InterPro" id="IPR044399">
    <property type="entry name" value="Mb-like_M"/>
</dbReference>
<accession>A0ABT3M024</accession>